<dbReference type="EMBL" id="AP027151">
    <property type="protein sequence ID" value="BDV41106.1"/>
    <property type="molecule type" value="Genomic_DNA"/>
</dbReference>
<feature type="signal peptide" evidence="6">
    <location>
        <begin position="1"/>
        <end position="24"/>
    </location>
</feature>
<dbReference type="Gene3D" id="3.40.50.10070">
    <property type="entry name" value="TolB, N-terminal domain"/>
    <property type="match status" value="1"/>
</dbReference>
<evidence type="ECO:0000259" key="7">
    <source>
        <dbReference type="Pfam" id="PF04052"/>
    </source>
</evidence>
<reference evidence="8 9" key="1">
    <citation type="submission" date="2022-12" db="EMBL/GenBank/DDBJ databases">
        <title>Polyphasic characterization of Geotalea uranireducens NIT-SL11 newly isolated from a complex of sewage sludge and microbially reduced graphene oxide.</title>
        <authorList>
            <person name="Xie L."/>
            <person name="Yoshida N."/>
            <person name="Meng L."/>
        </authorList>
    </citation>
    <scope>NUCLEOTIDE SEQUENCE [LARGE SCALE GENOMIC DNA]</scope>
    <source>
        <strain evidence="8 9">NIT-SL11</strain>
    </source>
</reference>
<evidence type="ECO:0000313" key="8">
    <source>
        <dbReference type="EMBL" id="BDV41106.1"/>
    </source>
</evidence>
<keyword evidence="9" id="KW-1185">Reference proteome</keyword>
<gene>
    <name evidence="8" type="primary">tolB</name>
    <name evidence="8" type="ORF">GURASL_00290</name>
</gene>
<name>A0ABM8EFD7_9BACT</name>
<evidence type="ECO:0000256" key="6">
    <source>
        <dbReference type="SAM" id="SignalP"/>
    </source>
</evidence>
<evidence type="ECO:0000256" key="1">
    <source>
        <dbReference type="ARBA" id="ARBA00004418"/>
    </source>
</evidence>
<evidence type="ECO:0000256" key="4">
    <source>
        <dbReference type="ARBA" id="ARBA00022764"/>
    </source>
</evidence>
<comment type="similarity">
    <text evidence="2">Belongs to the TolB family.</text>
</comment>
<dbReference type="PANTHER" id="PTHR36842:SF1">
    <property type="entry name" value="PROTEIN TOLB"/>
    <property type="match status" value="1"/>
</dbReference>
<keyword evidence="4" id="KW-0574">Periplasm</keyword>
<feature type="chain" id="PRO_5046020187" evidence="6">
    <location>
        <begin position="25"/>
        <end position="431"/>
    </location>
</feature>
<dbReference type="InterPro" id="IPR011659">
    <property type="entry name" value="WD40"/>
</dbReference>
<evidence type="ECO:0000256" key="2">
    <source>
        <dbReference type="ARBA" id="ARBA00009820"/>
    </source>
</evidence>
<dbReference type="Pfam" id="PF04052">
    <property type="entry name" value="TolB_N"/>
    <property type="match status" value="1"/>
</dbReference>
<dbReference type="Gene3D" id="2.120.10.30">
    <property type="entry name" value="TolB, C-terminal domain"/>
    <property type="match status" value="1"/>
</dbReference>
<dbReference type="RefSeq" id="WP_282001054.1">
    <property type="nucleotide sequence ID" value="NZ_AP027151.1"/>
</dbReference>
<dbReference type="SUPFAM" id="SSF69304">
    <property type="entry name" value="Tricorn protease N-terminal domain"/>
    <property type="match status" value="1"/>
</dbReference>
<proteinExistence type="inferred from homology"/>
<evidence type="ECO:0000256" key="3">
    <source>
        <dbReference type="ARBA" id="ARBA00022729"/>
    </source>
</evidence>
<protein>
    <submittedName>
        <fullName evidence="8">Protein TolB</fullName>
    </submittedName>
</protein>
<dbReference type="NCBIfam" id="TIGR02800">
    <property type="entry name" value="propeller_TolB"/>
    <property type="match status" value="1"/>
</dbReference>
<organism evidence="8 9">
    <name type="scientific">Geotalea uraniireducens</name>
    <dbReference type="NCBI Taxonomy" id="351604"/>
    <lineage>
        <taxon>Bacteria</taxon>
        <taxon>Pseudomonadati</taxon>
        <taxon>Thermodesulfobacteriota</taxon>
        <taxon>Desulfuromonadia</taxon>
        <taxon>Geobacterales</taxon>
        <taxon>Geobacteraceae</taxon>
        <taxon>Geotalea</taxon>
    </lineage>
</organism>
<dbReference type="Proteomes" id="UP001317705">
    <property type="component" value="Chromosome"/>
</dbReference>
<sequence>MKFSILRATCVLLLLCGLQFPLYAQQSYREVTATGTNKLTLAVDAPRNLGGSTDDPLANEVADVLRFDMTIAGPFTVAAGSAKAAATGIRPGDFDFAPWQSAGVDLLVKSGYSISGDNVTCEFRLYNVTQGKELLAKRYSGRKQDVRRIAHTFSDDILETLTGIRGPFTGKIAFISKVTGNKEIYLMDYDGHHVQRLTRNGSINLDPDFSPSGREIIYTSYRRGNPDLYRRELFSGKEALVSARQGLNVTGAWSPDGQEIALTLSKDGNSEIYAISRDGKMIKRLTHSSAIEVSPAWSPDGKQLAFVSDRLGKPQIFIMNADGSNVRRLTTNGAYNVSPRWSPRGDQIAYCRQEGGFQIYTISPDGSNDTRLTTQGSNEHPRWSPDGRFIVFSSTRDGGHAIYLMRADGSGQTRISQGKHDDTHPTWSYHW</sequence>
<comment type="subcellular location">
    <subcellularLocation>
        <location evidence="1">Periplasm</location>
    </subcellularLocation>
</comment>
<dbReference type="InterPro" id="IPR011042">
    <property type="entry name" value="6-blade_b-propeller_TolB-like"/>
</dbReference>
<dbReference type="Pfam" id="PF07676">
    <property type="entry name" value="PD40"/>
    <property type="match status" value="5"/>
</dbReference>
<dbReference type="HAMAP" id="MF_00671">
    <property type="entry name" value="TolB"/>
    <property type="match status" value="1"/>
</dbReference>
<dbReference type="PANTHER" id="PTHR36842">
    <property type="entry name" value="PROTEIN TOLB HOMOLOG"/>
    <property type="match status" value="1"/>
</dbReference>
<dbReference type="Gene3D" id="2.120.10.60">
    <property type="entry name" value="Tricorn protease N-terminal domain"/>
    <property type="match status" value="1"/>
</dbReference>
<dbReference type="InterPro" id="IPR007195">
    <property type="entry name" value="TolB_N"/>
</dbReference>
<keyword evidence="3 6" id="KW-0732">Signal</keyword>
<feature type="domain" description="TolB N-terminal" evidence="7">
    <location>
        <begin position="30"/>
        <end position="134"/>
    </location>
</feature>
<dbReference type="SUPFAM" id="SSF52964">
    <property type="entry name" value="TolB, N-terminal domain"/>
    <property type="match status" value="1"/>
</dbReference>
<evidence type="ECO:0000256" key="5">
    <source>
        <dbReference type="SAM" id="MobiDB-lite"/>
    </source>
</evidence>
<feature type="region of interest" description="Disordered" evidence="5">
    <location>
        <begin position="412"/>
        <end position="431"/>
    </location>
</feature>
<evidence type="ECO:0000313" key="9">
    <source>
        <dbReference type="Proteomes" id="UP001317705"/>
    </source>
</evidence>
<accession>A0ABM8EFD7</accession>
<dbReference type="InterPro" id="IPR014167">
    <property type="entry name" value="Tol-Pal_TolB"/>
</dbReference>